<dbReference type="PANTHER" id="PTHR11845:SF13">
    <property type="entry name" value="5'-DEOXYNUCLEOTIDASE HDDC2"/>
    <property type="match status" value="1"/>
</dbReference>
<sequence length="200" mass="22442">MVPNMTTNQRLIQQLAFLTEADKLKSTLRANFLCDGSRRENSGEHSWHIALYAMTLAEHSNRSVDVSRVIKMLLIHDLVEIDTGDVPIHASNQDVAKQQAAEQAAAERIFGLLPEDQATSFRRLWDEFEAAETNDAIFAKSIDRVQPVIANLETDGGAWPEFNVTQEQLESRVGVKVSRGAPAIWEILQSRIRALFKTQS</sequence>
<evidence type="ECO:0000313" key="4">
    <source>
        <dbReference type="EMBL" id="CAA6800469.1"/>
    </source>
</evidence>
<dbReference type="PANTHER" id="PTHR11845">
    <property type="entry name" value="5'-DEOXYNUCLEOTIDASE HDDC2"/>
    <property type="match status" value="1"/>
</dbReference>
<dbReference type="Pfam" id="PF13023">
    <property type="entry name" value="HD_3"/>
    <property type="match status" value="1"/>
</dbReference>
<proteinExistence type="predicted"/>
<name>A0A6S6RWR6_9GAMM</name>
<gene>
    <name evidence="4" type="ORF">HELGO_WM28132</name>
</gene>
<evidence type="ECO:0000259" key="3">
    <source>
        <dbReference type="Pfam" id="PF13023"/>
    </source>
</evidence>
<dbReference type="InterPro" id="IPR006674">
    <property type="entry name" value="HD_domain"/>
</dbReference>
<dbReference type="GO" id="GO:0046872">
    <property type="term" value="F:metal ion binding"/>
    <property type="evidence" value="ECO:0007669"/>
    <property type="project" value="UniProtKB-KW"/>
</dbReference>
<dbReference type="SUPFAM" id="SSF109604">
    <property type="entry name" value="HD-domain/PDEase-like"/>
    <property type="match status" value="1"/>
</dbReference>
<evidence type="ECO:0000256" key="1">
    <source>
        <dbReference type="ARBA" id="ARBA00022723"/>
    </source>
</evidence>
<dbReference type="EMBL" id="CACVAT010000018">
    <property type="protein sequence ID" value="CAA6800469.1"/>
    <property type="molecule type" value="Genomic_DNA"/>
</dbReference>
<reference evidence="4" key="1">
    <citation type="submission" date="2020-01" db="EMBL/GenBank/DDBJ databases">
        <authorList>
            <person name="Meier V. D."/>
            <person name="Meier V D."/>
        </authorList>
    </citation>
    <scope>NUCLEOTIDE SEQUENCE</scope>
    <source>
        <strain evidence="4">HLG_WM_MAG_09</strain>
    </source>
</reference>
<dbReference type="Gene3D" id="1.10.3210.10">
    <property type="entry name" value="Hypothetical protein af1432"/>
    <property type="match status" value="1"/>
</dbReference>
<accession>A0A6S6RWR6</accession>
<evidence type="ECO:0000256" key="2">
    <source>
        <dbReference type="ARBA" id="ARBA00022801"/>
    </source>
</evidence>
<keyword evidence="2" id="KW-0378">Hydrolase</keyword>
<feature type="domain" description="HD" evidence="3">
    <location>
        <begin position="21"/>
        <end position="185"/>
    </location>
</feature>
<dbReference type="GO" id="GO:0005737">
    <property type="term" value="C:cytoplasm"/>
    <property type="evidence" value="ECO:0007669"/>
    <property type="project" value="TreeGrafter"/>
</dbReference>
<organism evidence="4">
    <name type="scientific">uncultured Thiotrichaceae bacterium</name>
    <dbReference type="NCBI Taxonomy" id="298394"/>
    <lineage>
        <taxon>Bacteria</taxon>
        <taxon>Pseudomonadati</taxon>
        <taxon>Pseudomonadota</taxon>
        <taxon>Gammaproteobacteria</taxon>
        <taxon>Thiotrichales</taxon>
        <taxon>Thiotrichaceae</taxon>
        <taxon>environmental samples</taxon>
    </lineage>
</organism>
<keyword evidence="1" id="KW-0479">Metal-binding</keyword>
<dbReference type="AlphaFoldDB" id="A0A6S6RWR6"/>
<protein>
    <submittedName>
        <fullName evidence="4">HD domain protein</fullName>
    </submittedName>
</protein>
<dbReference type="InterPro" id="IPR039356">
    <property type="entry name" value="YfbR/HDDC2"/>
</dbReference>
<dbReference type="GO" id="GO:0002953">
    <property type="term" value="F:5'-deoxynucleotidase activity"/>
    <property type="evidence" value="ECO:0007669"/>
    <property type="project" value="InterPro"/>
</dbReference>